<reference evidence="3 4" key="1">
    <citation type="submission" date="2019-12" db="EMBL/GenBank/DDBJ databases">
        <title>Genomic-based taxomic classification of the family Erythrobacteraceae.</title>
        <authorList>
            <person name="Xu L."/>
        </authorList>
    </citation>
    <scope>NUCLEOTIDE SEQUENCE [LARGE SCALE GENOMIC DNA]</scope>
    <source>
        <strain evidence="3 4">JCM 12189</strain>
    </source>
</reference>
<dbReference type="AlphaFoldDB" id="A0A6I4TMX1"/>
<keyword evidence="4" id="KW-1185">Reference proteome</keyword>
<comment type="caution">
    <text evidence="3">The sequence shown here is derived from an EMBL/GenBank/DDBJ whole genome shotgun (WGS) entry which is preliminary data.</text>
</comment>
<dbReference type="RefSeq" id="WP_160596273.1">
    <property type="nucleotide sequence ID" value="NZ_WTYI01000001.1"/>
</dbReference>
<keyword evidence="1" id="KW-0732">Signal</keyword>
<organism evidence="3 4">
    <name type="scientific">Qipengyuania aquimaris</name>
    <dbReference type="NCBI Taxonomy" id="255984"/>
    <lineage>
        <taxon>Bacteria</taxon>
        <taxon>Pseudomonadati</taxon>
        <taxon>Pseudomonadota</taxon>
        <taxon>Alphaproteobacteria</taxon>
        <taxon>Sphingomonadales</taxon>
        <taxon>Erythrobacteraceae</taxon>
        <taxon>Qipengyuania</taxon>
    </lineage>
</organism>
<accession>A0A6I4TMX1</accession>
<dbReference type="InterPro" id="IPR029000">
    <property type="entry name" value="Cyclophilin-like_dom_sf"/>
</dbReference>
<protein>
    <submittedName>
        <fullName evidence="3">Peptidylprolyl isomerase</fullName>
    </submittedName>
</protein>
<proteinExistence type="predicted"/>
<dbReference type="InterPro" id="IPR002130">
    <property type="entry name" value="Cyclophilin-type_PPIase_dom"/>
</dbReference>
<evidence type="ECO:0000256" key="1">
    <source>
        <dbReference type="SAM" id="SignalP"/>
    </source>
</evidence>
<dbReference type="GO" id="GO:0003755">
    <property type="term" value="F:peptidyl-prolyl cis-trans isomerase activity"/>
    <property type="evidence" value="ECO:0007669"/>
    <property type="project" value="InterPro"/>
</dbReference>
<dbReference type="SUPFAM" id="SSF50891">
    <property type="entry name" value="Cyclophilin-like"/>
    <property type="match status" value="1"/>
</dbReference>
<gene>
    <name evidence="3" type="ORF">GRI34_12890</name>
</gene>
<evidence type="ECO:0000313" key="4">
    <source>
        <dbReference type="Proteomes" id="UP000432727"/>
    </source>
</evidence>
<dbReference type="Proteomes" id="UP000432727">
    <property type="component" value="Unassembled WGS sequence"/>
</dbReference>
<dbReference type="OrthoDB" id="9807797at2"/>
<keyword evidence="3" id="KW-0413">Isomerase</keyword>
<dbReference type="Gene3D" id="2.40.100.10">
    <property type="entry name" value="Cyclophilin-like"/>
    <property type="match status" value="2"/>
</dbReference>
<feature type="chain" id="PRO_5026152106" evidence="1">
    <location>
        <begin position="24"/>
        <end position="373"/>
    </location>
</feature>
<evidence type="ECO:0000313" key="3">
    <source>
        <dbReference type="EMBL" id="MXO97314.1"/>
    </source>
</evidence>
<feature type="domain" description="PPIase cyclophilin-type" evidence="2">
    <location>
        <begin position="84"/>
        <end position="294"/>
    </location>
</feature>
<name>A0A6I4TMX1_9SPHN</name>
<evidence type="ECO:0000259" key="2">
    <source>
        <dbReference type="Pfam" id="PF00160"/>
    </source>
</evidence>
<sequence length="373" mass="40401">MNKPLISLAAAFALTTSWTSPLAAQDEPAGAPSPNEIVEGAEAEDWVSIPAEDLLVMTLAPASDGTEREVVIQLMPAPFSQGWVKNIRTLARTGWYDDITVNRVQDNYVVQWGDLNYDNPEADGEPKLLPEGLKVMDESDYTTSGLLSVPDPRGRPRMNYHLGAMMMRNALIAANGEVPVPEGFEQALKSGDASSVKFEKVETGDAYAPLTSIVLGWPIARDFAEGGRKSSGVWPVHCYGMVGVGRNYSPDTGSGAELYTVIGHAPRHLDRNIALVGRIIEGMEHLSSLPRGSGALGFYTEEEAAKRTPIVTVRVASDLPTAERPAFEYLSTEGETFARYIEARANRRDPFFIVPAGGADICNIPVPIRRAGE</sequence>
<feature type="signal peptide" evidence="1">
    <location>
        <begin position="1"/>
        <end position="23"/>
    </location>
</feature>
<dbReference type="Pfam" id="PF00160">
    <property type="entry name" value="Pro_isomerase"/>
    <property type="match status" value="1"/>
</dbReference>
<dbReference type="EMBL" id="WTYI01000001">
    <property type="protein sequence ID" value="MXO97314.1"/>
    <property type="molecule type" value="Genomic_DNA"/>
</dbReference>